<gene>
    <name evidence="4" type="ORF">H8S02_07785</name>
</gene>
<keyword evidence="1" id="KW-0677">Repeat</keyword>
<dbReference type="Gene3D" id="2.40.10.120">
    <property type="match status" value="1"/>
</dbReference>
<keyword evidence="2" id="KW-0732">Signal</keyword>
<protein>
    <submittedName>
        <fullName evidence="4">S-layer homology domain-containing protein</fullName>
    </submittedName>
</protein>
<dbReference type="Pfam" id="PF13365">
    <property type="entry name" value="Trypsin_2"/>
    <property type="match status" value="1"/>
</dbReference>
<dbReference type="SUPFAM" id="SSF50494">
    <property type="entry name" value="Trypsin-like serine proteases"/>
    <property type="match status" value="1"/>
</dbReference>
<evidence type="ECO:0000313" key="5">
    <source>
        <dbReference type="Proteomes" id="UP000641741"/>
    </source>
</evidence>
<dbReference type="PROSITE" id="PS51272">
    <property type="entry name" value="SLH"/>
    <property type="match status" value="2"/>
</dbReference>
<reference evidence="4 5" key="1">
    <citation type="submission" date="2020-08" db="EMBL/GenBank/DDBJ databases">
        <title>Genome public.</title>
        <authorList>
            <person name="Liu C."/>
            <person name="Sun Q."/>
        </authorList>
    </citation>
    <scope>NUCLEOTIDE SEQUENCE [LARGE SCALE GENOMIC DNA]</scope>
    <source>
        <strain evidence="4 5">M2</strain>
    </source>
</reference>
<evidence type="ECO:0000313" key="4">
    <source>
        <dbReference type="EMBL" id="MBC5695844.1"/>
    </source>
</evidence>
<dbReference type="EMBL" id="JACOPK010000006">
    <property type="protein sequence ID" value="MBC5695844.1"/>
    <property type="molecule type" value="Genomic_DNA"/>
</dbReference>
<feature type="domain" description="SLH" evidence="3">
    <location>
        <begin position="36"/>
        <end position="99"/>
    </location>
</feature>
<dbReference type="InterPro" id="IPR001940">
    <property type="entry name" value="Peptidase_S1C"/>
</dbReference>
<dbReference type="PANTHER" id="PTHR22939:SF129">
    <property type="entry name" value="SERINE PROTEASE HTRA2, MITOCHONDRIAL"/>
    <property type="match status" value="1"/>
</dbReference>
<evidence type="ECO:0000256" key="1">
    <source>
        <dbReference type="ARBA" id="ARBA00022737"/>
    </source>
</evidence>
<dbReference type="PRINTS" id="PR00834">
    <property type="entry name" value="PROTEASES2C"/>
</dbReference>
<proteinExistence type="predicted"/>
<evidence type="ECO:0000256" key="2">
    <source>
        <dbReference type="SAM" id="SignalP"/>
    </source>
</evidence>
<dbReference type="InterPro" id="IPR001119">
    <property type="entry name" value="SLH_dom"/>
</dbReference>
<feature type="signal peptide" evidence="2">
    <location>
        <begin position="1"/>
        <end position="24"/>
    </location>
</feature>
<dbReference type="Proteomes" id="UP000641741">
    <property type="component" value="Unassembled WGS sequence"/>
</dbReference>
<comment type="caution">
    <text evidence="4">The sequence shown here is derived from an EMBL/GenBank/DDBJ whole genome shotgun (WGS) entry which is preliminary data.</text>
</comment>
<dbReference type="PANTHER" id="PTHR22939">
    <property type="entry name" value="SERINE PROTEASE FAMILY S1C HTRA-RELATED"/>
    <property type="match status" value="1"/>
</dbReference>
<feature type="chain" id="PRO_5045246321" evidence="2">
    <location>
        <begin position="25"/>
        <end position="526"/>
    </location>
</feature>
<dbReference type="InterPro" id="IPR009003">
    <property type="entry name" value="Peptidase_S1_PA"/>
</dbReference>
<evidence type="ECO:0000259" key="3">
    <source>
        <dbReference type="PROSITE" id="PS51272"/>
    </source>
</evidence>
<sequence length="526" mass="55898">MKKRLLSLLLSAALLCGALPTAFAGYENFTPKTTYTDGRFSDVSSSDWFYENVRASYEYDLINGYNDGKFHPDDDLTIAQAVKLAACLNSLYSSGTADFSAASPWYQPYVDYARRNGILTRTFADYNAPASRREFAAVLAGALPRGALQPINSIADGAIPDVPASAEDADAIYQLYRAGVLTGSNGGRFKPDDTIRRSEAAAILTRMAVPSLRQKVEISTGEQPENVLSADEILEKCGPAVFKLTSYDARGNLLGMGSGVVLSANGDAVTCGHLVNGVARLVAEMADGSKREVSIYALDADSDIAHIRVVGVGLPYLETADSPSTGDIVYALGYPGGGAEKVTAGKVLDDSNGDYLVPMIETTASVVSGNSGGALIDGQGRAVAVTVSSRTGGSSSFSVPLSVLDRLQGSTAVTPAEYSRTHKPDSSRCYDNLYPVPDFGAVSGASLLATSRDRGTTCFYYALSELPDLDRQLLRYYAALGENTFYQFNESSFTSSAGYLLSVKLYETTWEGIDVLGVFVSGMQTS</sequence>
<name>A0ABR7GNG8_9FIRM</name>
<dbReference type="RefSeq" id="WP_186970048.1">
    <property type="nucleotide sequence ID" value="NZ_JACOPK010000006.1"/>
</dbReference>
<feature type="domain" description="SLH" evidence="3">
    <location>
        <begin position="155"/>
        <end position="218"/>
    </location>
</feature>
<keyword evidence="5" id="KW-1185">Reference proteome</keyword>
<dbReference type="Pfam" id="PF00395">
    <property type="entry name" value="SLH"/>
    <property type="match status" value="2"/>
</dbReference>
<accession>A0ABR7GNG8</accession>
<organism evidence="4 5">
    <name type="scientific">Agathobaculum hominis</name>
    <dbReference type="NCBI Taxonomy" id="2763014"/>
    <lineage>
        <taxon>Bacteria</taxon>
        <taxon>Bacillati</taxon>
        <taxon>Bacillota</taxon>
        <taxon>Clostridia</taxon>
        <taxon>Eubacteriales</taxon>
        <taxon>Butyricicoccaceae</taxon>
        <taxon>Agathobaculum</taxon>
    </lineage>
</organism>